<dbReference type="InterPro" id="IPR016181">
    <property type="entry name" value="Acyl_CoA_acyltransferase"/>
</dbReference>
<dbReference type="GO" id="GO:0016747">
    <property type="term" value="F:acyltransferase activity, transferring groups other than amino-acyl groups"/>
    <property type="evidence" value="ECO:0007669"/>
    <property type="project" value="InterPro"/>
</dbReference>
<dbReference type="Gene3D" id="3.40.630.30">
    <property type="match status" value="1"/>
</dbReference>
<evidence type="ECO:0000313" key="4">
    <source>
        <dbReference type="EMBL" id="MBB6097811.1"/>
    </source>
</evidence>
<evidence type="ECO:0000256" key="1">
    <source>
        <dbReference type="ARBA" id="ARBA00022679"/>
    </source>
</evidence>
<reference evidence="4 5" key="1">
    <citation type="submission" date="2020-08" db="EMBL/GenBank/DDBJ databases">
        <title>Genomic Encyclopedia of Type Strains, Phase IV (KMG-IV): sequencing the most valuable type-strain genomes for metagenomic binning, comparative biology and taxonomic classification.</title>
        <authorList>
            <person name="Goeker M."/>
        </authorList>
    </citation>
    <scope>NUCLEOTIDE SEQUENCE [LARGE SCALE GENOMIC DNA]</scope>
    <source>
        <strain evidence="4 5">DSM 21458</strain>
    </source>
</reference>
<dbReference type="SUPFAM" id="SSF55729">
    <property type="entry name" value="Acyl-CoA N-acyltransferases (Nat)"/>
    <property type="match status" value="1"/>
</dbReference>
<evidence type="ECO:0000256" key="2">
    <source>
        <dbReference type="ARBA" id="ARBA00023315"/>
    </source>
</evidence>
<evidence type="ECO:0000259" key="3">
    <source>
        <dbReference type="PROSITE" id="PS51186"/>
    </source>
</evidence>
<keyword evidence="5" id="KW-1185">Reference proteome</keyword>
<keyword evidence="2" id="KW-0012">Acyltransferase</keyword>
<organism evidence="4 5">
    <name type="scientific">Deinobacterium chartae</name>
    <dbReference type="NCBI Taxonomy" id="521158"/>
    <lineage>
        <taxon>Bacteria</taxon>
        <taxon>Thermotogati</taxon>
        <taxon>Deinococcota</taxon>
        <taxon>Deinococci</taxon>
        <taxon>Deinococcales</taxon>
        <taxon>Deinococcaceae</taxon>
        <taxon>Deinobacterium</taxon>
    </lineage>
</organism>
<dbReference type="EMBL" id="JACHHG010000004">
    <property type="protein sequence ID" value="MBB6097811.1"/>
    <property type="molecule type" value="Genomic_DNA"/>
</dbReference>
<keyword evidence="1 4" id="KW-0808">Transferase</keyword>
<dbReference type="PANTHER" id="PTHR43877">
    <property type="entry name" value="AMINOALKYLPHOSPHONATE N-ACETYLTRANSFERASE-RELATED-RELATED"/>
    <property type="match status" value="1"/>
</dbReference>
<dbReference type="RefSeq" id="WP_183985640.1">
    <property type="nucleotide sequence ID" value="NZ_JACHHG010000004.1"/>
</dbReference>
<protein>
    <submittedName>
        <fullName evidence="4">GNAT superfamily N-acetyltransferase</fullName>
    </submittedName>
</protein>
<dbReference type="Proteomes" id="UP000569951">
    <property type="component" value="Unassembled WGS sequence"/>
</dbReference>
<sequence length="165" mass="17620">MTLLRRASPSDAGLIADLIRRAWAGTVAPESGGHRMTAAKILSRMQRGGGGLILEVAGEPAGSLHWSALEDDPQVWEVMGVGVLPAYRGRDLSARLLGAVEEAARAAGVRELRLAVRRDSTTARLVALYERGGYGLAPQLSYSHANPLTEPPVVLHKPLSQQVKL</sequence>
<dbReference type="InterPro" id="IPR050832">
    <property type="entry name" value="Bact_Acetyltransf"/>
</dbReference>
<dbReference type="AlphaFoldDB" id="A0A841HW98"/>
<feature type="domain" description="N-acetyltransferase" evidence="3">
    <location>
        <begin position="2"/>
        <end position="160"/>
    </location>
</feature>
<name>A0A841HW98_9DEIO</name>
<evidence type="ECO:0000313" key="5">
    <source>
        <dbReference type="Proteomes" id="UP000569951"/>
    </source>
</evidence>
<dbReference type="InterPro" id="IPR000182">
    <property type="entry name" value="GNAT_dom"/>
</dbReference>
<dbReference type="PROSITE" id="PS51186">
    <property type="entry name" value="GNAT"/>
    <property type="match status" value="1"/>
</dbReference>
<dbReference type="Pfam" id="PF00583">
    <property type="entry name" value="Acetyltransf_1"/>
    <property type="match status" value="1"/>
</dbReference>
<dbReference type="CDD" id="cd04301">
    <property type="entry name" value="NAT_SF"/>
    <property type="match status" value="1"/>
</dbReference>
<comment type="caution">
    <text evidence="4">The sequence shown here is derived from an EMBL/GenBank/DDBJ whole genome shotgun (WGS) entry which is preliminary data.</text>
</comment>
<accession>A0A841HW98</accession>
<gene>
    <name evidence="4" type="ORF">HNR42_001234</name>
</gene>
<proteinExistence type="predicted"/>